<evidence type="ECO:0000313" key="2">
    <source>
        <dbReference type="Proteomes" id="UP000315677"/>
    </source>
</evidence>
<proteinExistence type="predicted"/>
<gene>
    <name evidence="1" type="ORF">FB558_1110</name>
</gene>
<dbReference type="Proteomes" id="UP000315677">
    <property type="component" value="Unassembled WGS sequence"/>
</dbReference>
<accession>A0A543DYE5</accession>
<dbReference type="Pfam" id="PF01809">
    <property type="entry name" value="YidD"/>
    <property type="match status" value="1"/>
</dbReference>
<dbReference type="AlphaFoldDB" id="A0A543DYE5"/>
<dbReference type="InterPro" id="IPR002696">
    <property type="entry name" value="Membr_insert_effic_factor_YidD"/>
</dbReference>
<name>A0A543DYE5_9PSEU</name>
<dbReference type="EMBL" id="VFPA01000001">
    <property type="protein sequence ID" value="TQM14348.1"/>
    <property type="molecule type" value="Genomic_DNA"/>
</dbReference>
<protein>
    <submittedName>
        <fullName evidence="1">Hemolytic domain-containing protein</fullName>
    </submittedName>
</protein>
<evidence type="ECO:0000313" key="1">
    <source>
        <dbReference type="EMBL" id="TQM14348.1"/>
    </source>
</evidence>
<sequence>MEPDGEPGDSRRDRQRRRRQRCEQRCDEVSDTCEVINGVRTCASGCGRGGAGGGGEGAGGGRCDGCDCNLSLLRVSTLLFLAAAVVPPRGADRLVRTAVRAYQRWLSRFTPRCPGTPSCSAFALAAVEASGARRGLAAAAARVRGCGSGSAAG</sequence>
<comment type="caution">
    <text evidence="1">The sequence shown here is derived from an EMBL/GenBank/DDBJ whole genome shotgun (WGS) entry which is preliminary data.</text>
</comment>
<organism evidence="1 2">
    <name type="scientific">Pseudonocardia kunmingensis</name>
    <dbReference type="NCBI Taxonomy" id="630975"/>
    <lineage>
        <taxon>Bacteria</taxon>
        <taxon>Bacillati</taxon>
        <taxon>Actinomycetota</taxon>
        <taxon>Actinomycetes</taxon>
        <taxon>Pseudonocardiales</taxon>
        <taxon>Pseudonocardiaceae</taxon>
        <taxon>Pseudonocardia</taxon>
    </lineage>
</organism>
<keyword evidence="2" id="KW-1185">Reference proteome</keyword>
<dbReference type="NCBIfam" id="TIGR00278">
    <property type="entry name" value="membrane protein insertion efficiency factor YidD"/>
    <property type="match status" value="1"/>
</dbReference>
<reference evidence="1 2" key="1">
    <citation type="submission" date="2019-06" db="EMBL/GenBank/DDBJ databases">
        <title>Sequencing the genomes of 1000 actinobacteria strains.</title>
        <authorList>
            <person name="Klenk H.-P."/>
        </authorList>
    </citation>
    <scope>NUCLEOTIDE SEQUENCE [LARGE SCALE GENOMIC DNA]</scope>
    <source>
        <strain evidence="1 2">DSM 45301</strain>
    </source>
</reference>
<dbReference type="SMART" id="SM01234">
    <property type="entry name" value="Haemolytic"/>
    <property type="match status" value="1"/>
</dbReference>
<dbReference type="RefSeq" id="WP_211366098.1">
    <property type="nucleotide sequence ID" value="NZ_VFPA01000001.1"/>
</dbReference>